<feature type="transmembrane region" description="Helical" evidence="6">
    <location>
        <begin position="248"/>
        <end position="267"/>
    </location>
</feature>
<feature type="domain" description="Major facilitator superfamily (MFS) profile" evidence="7">
    <location>
        <begin position="52"/>
        <end position="539"/>
    </location>
</feature>
<dbReference type="PROSITE" id="PS50850">
    <property type="entry name" value="MFS"/>
    <property type="match status" value="1"/>
</dbReference>
<dbReference type="PROSITE" id="PS00216">
    <property type="entry name" value="SUGAR_TRANSPORT_1"/>
    <property type="match status" value="1"/>
</dbReference>
<feature type="transmembrane region" description="Helical" evidence="6">
    <location>
        <begin position="314"/>
        <end position="333"/>
    </location>
</feature>
<feature type="transmembrane region" description="Helical" evidence="6">
    <location>
        <begin position="204"/>
        <end position="227"/>
    </location>
</feature>
<dbReference type="RefSeq" id="XP_064670046.1">
    <property type="nucleotide sequence ID" value="XM_064817741.1"/>
</dbReference>
<reference evidence="8" key="1">
    <citation type="journal article" date="2023" name="Mol. Phylogenet. Evol.">
        <title>Genome-scale phylogeny and comparative genomics of the fungal order Sordariales.</title>
        <authorList>
            <person name="Hensen N."/>
            <person name="Bonometti L."/>
            <person name="Westerberg I."/>
            <person name="Brannstrom I.O."/>
            <person name="Guillou S."/>
            <person name="Cros-Aarteil S."/>
            <person name="Calhoun S."/>
            <person name="Haridas S."/>
            <person name="Kuo A."/>
            <person name="Mondo S."/>
            <person name="Pangilinan J."/>
            <person name="Riley R."/>
            <person name="LaButti K."/>
            <person name="Andreopoulos B."/>
            <person name="Lipzen A."/>
            <person name="Chen C."/>
            <person name="Yan M."/>
            <person name="Daum C."/>
            <person name="Ng V."/>
            <person name="Clum A."/>
            <person name="Steindorff A."/>
            <person name="Ohm R.A."/>
            <person name="Martin F."/>
            <person name="Silar P."/>
            <person name="Natvig D.O."/>
            <person name="Lalanne C."/>
            <person name="Gautier V."/>
            <person name="Ament-Velasquez S.L."/>
            <person name="Kruys A."/>
            <person name="Hutchinson M.I."/>
            <person name="Powell A.J."/>
            <person name="Barry K."/>
            <person name="Miller A.N."/>
            <person name="Grigoriev I.V."/>
            <person name="Debuchy R."/>
            <person name="Gladieux P."/>
            <person name="Hiltunen Thoren M."/>
            <person name="Johannesson H."/>
        </authorList>
    </citation>
    <scope>NUCLEOTIDE SEQUENCE</scope>
    <source>
        <strain evidence="8">CBS 508.74</strain>
    </source>
</reference>
<evidence type="ECO:0000259" key="7">
    <source>
        <dbReference type="PROSITE" id="PS50850"/>
    </source>
</evidence>
<dbReference type="PANTHER" id="PTHR23501:SF94">
    <property type="entry name" value="MAJOR FACILITATOR SUPERFAMILY (MFS) PROFILE DOMAIN-CONTAINING PROTEIN"/>
    <property type="match status" value="1"/>
</dbReference>
<dbReference type="AlphaFoldDB" id="A0AAN6YS11"/>
<dbReference type="GeneID" id="89941866"/>
<comment type="caution">
    <text evidence="8">The sequence shown here is derived from an EMBL/GenBank/DDBJ whole genome shotgun (WGS) entry which is preliminary data.</text>
</comment>
<gene>
    <name evidence="8" type="ORF">N656DRAFT_798264</name>
</gene>
<proteinExistence type="predicted"/>
<feature type="compositionally biased region" description="Basic and acidic residues" evidence="5">
    <location>
        <begin position="670"/>
        <end position="679"/>
    </location>
</feature>
<dbReference type="GO" id="GO:0005886">
    <property type="term" value="C:plasma membrane"/>
    <property type="evidence" value="ECO:0007669"/>
    <property type="project" value="TreeGrafter"/>
</dbReference>
<dbReference type="InterPro" id="IPR011701">
    <property type="entry name" value="MFS"/>
</dbReference>
<dbReference type="Proteomes" id="UP001302812">
    <property type="component" value="Unassembled WGS sequence"/>
</dbReference>
<feature type="transmembrane region" description="Helical" evidence="6">
    <location>
        <begin position="273"/>
        <end position="293"/>
    </location>
</feature>
<feature type="compositionally biased region" description="Low complexity" evidence="5">
    <location>
        <begin position="596"/>
        <end position="607"/>
    </location>
</feature>
<evidence type="ECO:0000256" key="3">
    <source>
        <dbReference type="ARBA" id="ARBA00022989"/>
    </source>
</evidence>
<feature type="transmembrane region" description="Helical" evidence="6">
    <location>
        <begin position="404"/>
        <end position="429"/>
    </location>
</feature>
<dbReference type="InterPro" id="IPR005829">
    <property type="entry name" value="Sugar_transporter_CS"/>
</dbReference>
<keyword evidence="3 6" id="KW-1133">Transmembrane helix</keyword>
<dbReference type="InterPro" id="IPR020846">
    <property type="entry name" value="MFS_dom"/>
</dbReference>
<evidence type="ECO:0000313" key="8">
    <source>
        <dbReference type="EMBL" id="KAK4112476.1"/>
    </source>
</evidence>
<protein>
    <submittedName>
        <fullName evidence="8">MFS general substrate transporter</fullName>
    </submittedName>
</protein>
<feature type="transmembrane region" description="Helical" evidence="6">
    <location>
        <begin position="149"/>
        <end position="170"/>
    </location>
</feature>
<feature type="transmembrane region" description="Helical" evidence="6">
    <location>
        <begin position="50"/>
        <end position="76"/>
    </location>
</feature>
<name>A0AAN6YS11_9PEZI</name>
<feature type="transmembrane region" description="Helical" evidence="6">
    <location>
        <begin position="441"/>
        <end position="464"/>
    </location>
</feature>
<dbReference type="InterPro" id="IPR036259">
    <property type="entry name" value="MFS_trans_sf"/>
</dbReference>
<evidence type="ECO:0000256" key="1">
    <source>
        <dbReference type="ARBA" id="ARBA00004141"/>
    </source>
</evidence>
<reference evidence="8" key="2">
    <citation type="submission" date="2023-05" db="EMBL/GenBank/DDBJ databases">
        <authorList>
            <consortium name="Lawrence Berkeley National Laboratory"/>
            <person name="Steindorff A."/>
            <person name="Hensen N."/>
            <person name="Bonometti L."/>
            <person name="Westerberg I."/>
            <person name="Brannstrom I.O."/>
            <person name="Guillou S."/>
            <person name="Cros-Aarteil S."/>
            <person name="Calhoun S."/>
            <person name="Haridas S."/>
            <person name="Kuo A."/>
            <person name="Mondo S."/>
            <person name="Pangilinan J."/>
            <person name="Riley R."/>
            <person name="Labutti K."/>
            <person name="Andreopoulos B."/>
            <person name="Lipzen A."/>
            <person name="Chen C."/>
            <person name="Yanf M."/>
            <person name="Daum C."/>
            <person name="Ng V."/>
            <person name="Clum A."/>
            <person name="Ohm R."/>
            <person name="Martin F."/>
            <person name="Silar P."/>
            <person name="Natvig D."/>
            <person name="Lalanne C."/>
            <person name="Gautier V."/>
            <person name="Ament-Velasquez S.L."/>
            <person name="Kruys A."/>
            <person name="Hutchinson M.I."/>
            <person name="Powell A.J."/>
            <person name="Barry K."/>
            <person name="Miller A.N."/>
            <person name="Grigoriev I.V."/>
            <person name="Debuchy R."/>
            <person name="Gladieux P."/>
            <person name="Thoren M.H."/>
            <person name="Johannesson H."/>
        </authorList>
    </citation>
    <scope>NUCLEOTIDE SEQUENCE</scope>
    <source>
        <strain evidence="8">CBS 508.74</strain>
    </source>
</reference>
<feature type="transmembrane region" description="Helical" evidence="6">
    <location>
        <begin position="515"/>
        <end position="534"/>
    </location>
</feature>
<dbReference type="SUPFAM" id="SSF103473">
    <property type="entry name" value="MFS general substrate transporter"/>
    <property type="match status" value="1"/>
</dbReference>
<feature type="region of interest" description="Disordered" evidence="5">
    <location>
        <begin position="665"/>
        <end position="688"/>
    </location>
</feature>
<feature type="region of interest" description="Disordered" evidence="5">
    <location>
        <begin position="558"/>
        <end position="626"/>
    </location>
</feature>
<keyword evidence="2 6" id="KW-0812">Transmembrane</keyword>
<feature type="transmembrane region" description="Helical" evidence="6">
    <location>
        <begin position="118"/>
        <end position="137"/>
    </location>
</feature>
<comment type="subcellular location">
    <subcellularLocation>
        <location evidence="1">Membrane</location>
        <topology evidence="1">Multi-pass membrane protein</topology>
    </subcellularLocation>
</comment>
<dbReference type="EMBL" id="MU853342">
    <property type="protein sequence ID" value="KAK4112476.1"/>
    <property type="molecule type" value="Genomic_DNA"/>
</dbReference>
<evidence type="ECO:0000256" key="2">
    <source>
        <dbReference type="ARBA" id="ARBA00022692"/>
    </source>
</evidence>
<feature type="transmembrane region" description="Helical" evidence="6">
    <location>
        <begin position="379"/>
        <end position="398"/>
    </location>
</feature>
<evidence type="ECO:0000256" key="4">
    <source>
        <dbReference type="ARBA" id="ARBA00023136"/>
    </source>
</evidence>
<dbReference type="GO" id="GO:0022857">
    <property type="term" value="F:transmembrane transporter activity"/>
    <property type="evidence" value="ECO:0007669"/>
    <property type="project" value="InterPro"/>
</dbReference>
<evidence type="ECO:0000256" key="5">
    <source>
        <dbReference type="SAM" id="MobiDB-lite"/>
    </source>
</evidence>
<sequence>MAITEPGMAAKSKKEAVDGGREVSSAGPDGSSLEKGEKAEVEWKPGKQEYAVMLTLAVISLMVALDATILVSVLPTLALDLGGTATDAFWAGTSYLLSCAVCQPFIAALSDIFGRKEMLLTSVLFFTLGTVLCAPVAKDFTVFFVGRSVQGIGGGGIITMGQVIFADIVPLRQRPKYFSLVLAAWALGSVLGPLIGGLFVEHVIWTWCFYINFPFCALGLVLTPLYVNLTTKKTSLMSKLARVDWVGGLFFIGGMTSFLVGISWAGIQYEWRSVQAITPMLVGVLGVVIAVIWECYGAREPFLRPSLFCSTSALATYACALFQGFILFCALYYIPFYFTAVKFKGPTQAGLDIFPVTCLLLPGSIVISFLTTRFGRYRWAIWSGWVITAIGCGLLALLDEHTKTPVWAVVLAIFGIGHGMLLTSVNVGIQAVSKVEDAGRAAAMYAFMRTLGMSIGVAIGGTAFQNAMSNKLDSLGLPESIGHNAEAFVKTLVLMLPTDPIRIGSLQAYVAGFHTVYWTITGAAIAAFFISLIIRQHSMDKLLESNFVLHGARNPVANGKASASASTNPNPSKGGGSIAHGGLQEKGSASCSRMPSTFDTDTTSTFSAAKQSEYSRPENRESSLDGIDSEGFAEELAAVAYYIEPGGKLVPVDILSVCASTSSSQAASIHEVENEKPDDGPSDTPAAGRPEAVQVVADECRDDASPEVLCERVCASRQVRPDAAEHEAMFADLAPAWMHRT</sequence>
<dbReference type="PRINTS" id="PR01036">
    <property type="entry name" value="TCRTETB"/>
</dbReference>
<keyword evidence="9" id="KW-1185">Reference proteome</keyword>
<keyword evidence="4 6" id="KW-0472">Membrane</keyword>
<feature type="transmembrane region" description="Helical" evidence="6">
    <location>
        <begin position="353"/>
        <end position="372"/>
    </location>
</feature>
<feature type="compositionally biased region" description="Basic and acidic residues" evidence="5">
    <location>
        <begin position="613"/>
        <end position="623"/>
    </location>
</feature>
<dbReference type="FunFam" id="1.20.1720.10:FF:000018">
    <property type="entry name" value="Putative MFS multidrug transporter"/>
    <property type="match status" value="1"/>
</dbReference>
<evidence type="ECO:0000313" key="9">
    <source>
        <dbReference type="Proteomes" id="UP001302812"/>
    </source>
</evidence>
<accession>A0AAN6YS11</accession>
<dbReference type="Pfam" id="PF07690">
    <property type="entry name" value="MFS_1"/>
    <property type="match status" value="1"/>
</dbReference>
<dbReference type="PANTHER" id="PTHR23501">
    <property type="entry name" value="MAJOR FACILITATOR SUPERFAMILY"/>
    <property type="match status" value="1"/>
</dbReference>
<feature type="transmembrane region" description="Helical" evidence="6">
    <location>
        <begin position="88"/>
        <end position="106"/>
    </location>
</feature>
<organism evidence="8 9">
    <name type="scientific">Canariomyces notabilis</name>
    <dbReference type="NCBI Taxonomy" id="2074819"/>
    <lineage>
        <taxon>Eukaryota</taxon>
        <taxon>Fungi</taxon>
        <taxon>Dikarya</taxon>
        <taxon>Ascomycota</taxon>
        <taxon>Pezizomycotina</taxon>
        <taxon>Sordariomycetes</taxon>
        <taxon>Sordariomycetidae</taxon>
        <taxon>Sordariales</taxon>
        <taxon>Chaetomiaceae</taxon>
        <taxon>Canariomyces</taxon>
    </lineage>
</organism>
<feature type="transmembrane region" description="Helical" evidence="6">
    <location>
        <begin position="177"/>
        <end position="198"/>
    </location>
</feature>
<dbReference type="Gene3D" id="1.20.1720.10">
    <property type="entry name" value="Multidrug resistance protein D"/>
    <property type="match status" value="1"/>
</dbReference>
<feature type="region of interest" description="Disordered" evidence="5">
    <location>
        <begin position="1"/>
        <end position="37"/>
    </location>
</feature>
<evidence type="ECO:0000256" key="6">
    <source>
        <dbReference type="SAM" id="Phobius"/>
    </source>
</evidence>
<dbReference type="Gene3D" id="1.20.1250.20">
    <property type="entry name" value="MFS general substrate transporter like domains"/>
    <property type="match status" value="1"/>
</dbReference>
<feature type="compositionally biased region" description="Basic and acidic residues" evidence="5">
    <location>
        <begin position="12"/>
        <end position="21"/>
    </location>
</feature>